<protein>
    <recommendedName>
        <fullName evidence="4">D-galactarate dehydratase/altronate hydrolase</fullName>
    </recommendedName>
</protein>
<accession>A0A4R3J9Y4</accession>
<dbReference type="AlphaFoldDB" id="A0A4R3J9Y4"/>
<evidence type="ECO:0000313" key="3">
    <source>
        <dbReference type="Proteomes" id="UP000295696"/>
    </source>
</evidence>
<evidence type="ECO:0000313" key="2">
    <source>
        <dbReference type="EMBL" id="TCS62337.1"/>
    </source>
</evidence>
<evidence type="ECO:0000256" key="1">
    <source>
        <dbReference type="SAM" id="SignalP"/>
    </source>
</evidence>
<sequence>MKRIAPPLLIVAVAALAGCSETPFGEAQPTAETVVLAKPDQTRPQARPAISPPANARTAEAFDTVSAEEKAAAVAVPAARTEQKIGMTVASLGDPTQPGLWLKTPLVNAPRKGRVVYPGSGKSAQVDLIPLDADAGAGSQISLSAMRLIEAPLTDLPEIEVFGS</sequence>
<evidence type="ECO:0008006" key="4">
    <source>
        <dbReference type="Google" id="ProtNLM"/>
    </source>
</evidence>
<dbReference type="OrthoDB" id="7871639at2"/>
<comment type="caution">
    <text evidence="2">The sequence shown here is derived from an EMBL/GenBank/DDBJ whole genome shotgun (WGS) entry which is preliminary data.</text>
</comment>
<dbReference type="Proteomes" id="UP000295696">
    <property type="component" value="Unassembled WGS sequence"/>
</dbReference>
<keyword evidence="1" id="KW-0732">Signal</keyword>
<feature type="signal peptide" evidence="1">
    <location>
        <begin position="1"/>
        <end position="17"/>
    </location>
</feature>
<proteinExistence type="predicted"/>
<dbReference type="PROSITE" id="PS51257">
    <property type="entry name" value="PROKAR_LIPOPROTEIN"/>
    <property type="match status" value="1"/>
</dbReference>
<name>A0A4R3J9Y4_9RHOB</name>
<reference evidence="2 3" key="1">
    <citation type="submission" date="2019-03" db="EMBL/GenBank/DDBJ databases">
        <title>Genomic Encyclopedia of Type Strains, Phase IV (KMG-IV): sequencing the most valuable type-strain genomes for metagenomic binning, comparative biology and taxonomic classification.</title>
        <authorList>
            <person name="Goeker M."/>
        </authorList>
    </citation>
    <scope>NUCLEOTIDE SEQUENCE [LARGE SCALE GENOMIC DNA]</scope>
    <source>
        <strain evidence="2 3">DSM 104836</strain>
    </source>
</reference>
<feature type="chain" id="PRO_5020555827" description="D-galactarate dehydratase/altronate hydrolase" evidence="1">
    <location>
        <begin position="18"/>
        <end position="164"/>
    </location>
</feature>
<keyword evidence="3" id="KW-1185">Reference proteome</keyword>
<dbReference type="EMBL" id="SLZU01000009">
    <property type="protein sequence ID" value="TCS62337.1"/>
    <property type="molecule type" value="Genomic_DNA"/>
</dbReference>
<organism evidence="2 3">
    <name type="scientific">Primorskyibacter sedentarius</name>
    <dbReference type="NCBI Taxonomy" id="745311"/>
    <lineage>
        <taxon>Bacteria</taxon>
        <taxon>Pseudomonadati</taxon>
        <taxon>Pseudomonadota</taxon>
        <taxon>Alphaproteobacteria</taxon>
        <taxon>Rhodobacterales</taxon>
        <taxon>Roseobacteraceae</taxon>
        <taxon>Primorskyibacter</taxon>
    </lineage>
</organism>
<gene>
    <name evidence="2" type="ORF">EDD52_10977</name>
</gene>